<evidence type="ECO:0000256" key="6">
    <source>
        <dbReference type="ARBA" id="ARBA00022840"/>
    </source>
</evidence>
<dbReference type="InterPro" id="IPR004472">
    <property type="entry name" value="DTB_synth_BioD"/>
</dbReference>
<comment type="caution">
    <text evidence="8">Lacks conserved residue(s) required for the propagation of feature annotation.</text>
</comment>
<dbReference type="GO" id="GO:0009102">
    <property type="term" value="P:biotin biosynthetic process"/>
    <property type="evidence" value="ECO:0007669"/>
    <property type="project" value="UniProtKB-UniRule"/>
</dbReference>
<keyword evidence="2 8" id="KW-0436">Ligase</keyword>
<dbReference type="InterPro" id="IPR027417">
    <property type="entry name" value="P-loop_NTPase"/>
</dbReference>
<feature type="binding site" evidence="8">
    <location>
        <position position="21"/>
    </location>
    <ligand>
        <name>Mg(2+)</name>
        <dbReference type="ChEBI" id="CHEBI:18420"/>
    </ligand>
</feature>
<keyword evidence="1 8" id="KW-0963">Cytoplasm</keyword>
<comment type="pathway">
    <text evidence="8">Cofactor biosynthesis; biotin biosynthesis; biotin from 7,8-diaminononanoate: step 1/2.</text>
</comment>
<sequence length="244" mass="26231">MKGAMGKGLFVTGTDTGVGKTLITAGLAHALQARGIDAGVMKPVETGCPTRNGRLRPPDALALREAAGLRDALDLINPYRFREPLAPMVAAEQSRRSIDVERVLTCFDRLADRHTVMLVEGAGGLLVPITEKVSFLDLAIRLQLPLLVVIGSRLGALNHARLTVDAALHARVPVAGAILSCPSDERSAARTANLSALRRLLPIPVLGEIPHLSGPSGHALWRSRVLQRILTSYLEDPFAELMRR</sequence>
<feature type="active site" evidence="8">
    <location>
        <position position="42"/>
    </location>
</feature>
<proteinExistence type="inferred from homology"/>
<dbReference type="GO" id="GO:0042803">
    <property type="term" value="F:protein homodimerization activity"/>
    <property type="evidence" value="ECO:0007669"/>
    <property type="project" value="UniProtKB-ARBA"/>
</dbReference>
<dbReference type="SUPFAM" id="SSF52540">
    <property type="entry name" value="P-loop containing nucleoside triphosphate hydrolases"/>
    <property type="match status" value="1"/>
</dbReference>
<feature type="binding site" evidence="8">
    <location>
        <position position="46"/>
    </location>
    <ligand>
        <name>substrate</name>
    </ligand>
</feature>
<evidence type="ECO:0000256" key="4">
    <source>
        <dbReference type="ARBA" id="ARBA00022741"/>
    </source>
</evidence>
<keyword evidence="6 8" id="KW-0067">ATP-binding</keyword>
<name>A0AAJ1AHW0_9BACT</name>
<comment type="similarity">
    <text evidence="8">Belongs to the dethiobiotin synthetase family.</text>
</comment>
<comment type="function">
    <text evidence="8">Catalyzes a mechanistically unusual reaction, the ATP-dependent insertion of CO2 between the N7 and N8 nitrogen atoms of 7,8-diaminopelargonic acid (DAPA, also called 7,8-diammoniononanoate) to form a ureido ring.</text>
</comment>
<dbReference type="Proteomes" id="UP001197609">
    <property type="component" value="Unassembled WGS sequence"/>
</dbReference>
<evidence type="ECO:0000313" key="10">
    <source>
        <dbReference type="Proteomes" id="UP001197609"/>
    </source>
</evidence>
<feature type="binding site" evidence="8">
    <location>
        <begin position="180"/>
        <end position="181"/>
    </location>
    <ligand>
        <name>ATP</name>
        <dbReference type="ChEBI" id="CHEBI:30616"/>
    </ligand>
</feature>
<dbReference type="GO" id="GO:0000287">
    <property type="term" value="F:magnesium ion binding"/>
    <property type="evidence" value="ECO:0007669"/>
    <property type="project" value="UniProtKB-UniRule"/>
</dbReference>
<dbReference type="PIRSF" id="PIRSF006755">
    <property type="entry name" value="DTB_synth"/>
    <property type="match status" value="1"/>
</dbReference>
<reference evidence="9 10" key="1">
    <citation type="journal article" date="2021" name="bioRxiv">
        <title>Unraveling nitrogen, sulfur and carbon metabolic pathways and microbial community transcriptional responses to substrate deprivation and toxicity stresses in a bioreactor mimicking anoxic brackish coastal sediment conditions.</title>
        <authorList>
            <person name="Martins P.D."/>
            <person name="Echeveste M.J."/>
            <person name="Arshad A."/>
            <person name="Kurth J."/>
            <person name="Ouboter H."/>
            <person name="Jetten M.S.M."/>
            <person name="Welte C.U."/>
        </authorList>
    </citation>
    <scope>NUCLEOTIDE SEQUENCE [LARGE SCALE GENOMIC DNA]</scope>
    <source>
        <strain evidence="9">MAG_38</strain>
    </source>
</reference>
<comment type="cofactor">
    <cofactor evidence="8">
        <name>Mg(2+)</name>
        <dbReference type="ChEBI" id="CHEBI:18420"/>
    </cofactor>
</comment>
<gene>
    <name evidence="8 9" type="primary">bioD</name>
    <name evidence="9" type="ORF">K8G79_01385</name>
</gene>
<evidence type="ECO:0000256" key="1">
    <source>
        <dbReference type="ARBA" id="ARBA00022490"/>
    </source>
</evidence>
<feature type="binding site" evidence="8">
    <location>
        <begin position="210"/>
        <end position="212"/>
    </location>
    <ligand>
        <name>ATP</name>
        <dbReference type="ChEBI" id="CHEBI:30616"/>
    </ligand>
</feature>
<dbReference type="Pfam" id="PF13500">
    <property type="entry name" value="AAA_26"/>
    <property type="match status" value="1"/>
</dbReference>
<comment type="subcellular location">
    <subcellularLocation>
        <location evidence="8">Cytoplasm</location>
    </subcellularLocation>
</comment>
<feature type="binding site" evidence="8">
    <location>
        <position position="59"/>
    </location>
    <ligand>
        <name>ATP</name>
        <dbReference type="ChEBI" id="CHEBI:30616"/>
    </ligand>
</feature>
<evidence type="ECO:0000313" key="9">
    <source>
        <dbReference type="EMBL" id="MBZ0158796.1"/>
    </source>
</evidence>
<evidence type="ECO:0000256" key="3">
    <source>
        <dbReference type="ARBA" id="ARBA00022723"/>
    </source>
</evidence>
<dbReference type="GO" id="GO:0005829">
    <property type="term" value="C:cytosol"/>
    <property type="evidence" value="ECO:0007669"/>
    <property type="project" value="TreeGrafter"/>
</dbReference>
<organism evidence="9 10">
    <name type="scientific">Candidatus Methylomirabilis tolerans</name>
    <dbReference type="NCBI Taxonomy" id="3123416"/>
    <lineage>
        <taxon>Bacteria</taxon>
        <taxon>Candidatus Methylomirabilota</taxon>
        <taxon>Candidatus Methylomirabilia</taxon>
        <taxon>Candidatus Methylomirabilales</taxon>
        <taxon>Candidatus Methylomirabilaceae</taxon>
        <taxon>Candidatus Methylomirabilis</taxon>
    </lineage>
</organism>
<feature type="binding site" evidence="8">
    <location>
        <begin position="120"/>
        <end position="123"/>
    </location>
    <ligand>
        <name>ATP</name>
        <dbReference type="ChEBI" id="CHEBI:30616"/>
    </ligand>
</feature>
<keyword evidence="5 8" id="KW-0093">Biotin biosynthesis</keyword>
<accession>A0AAJ1AHW0</accession>
<feature type="binding site" evidence="8">
    <location>
        <position position="59"/>
    </location>
    <ligand>
        <name>Mg(2+)</name>
        <dbReference type="ChEBI" id="CHEBI:18420"/>
    </ligand>
</feature>
<keyword evidence="7 8" id="KW-0460">Magnesium</keyword>
<dbReference type="PANTHER" id="PTHR43210:SF5">
    <property type="entry name" value="DETHIOBIOTIN SYNTHETASE"/>
    <property type="match status" value="1"/>
</dbReference>
<dbReference type="GO" id="GO:0004141">
    <property type="term" value="F:dethiobiotin synthase activity"/>
    <property type="evidence" value="ECO:0007669"/>
    <property type="project" value="UniProtKB-UniRule"/>
</dbReference>
<dbReference type="HAMAP" id="MF_00336">
    <property type="entry name" value="BioD"/>
    <property type="match status" value="1"/>
</dbReference>
<comment type="subunit">
    <text evidence="8">Homodimer.</text>
</comment>
<protein>
    <recommendedName>
        <fullName evidence="8">ATP-dependent dethiobiotin synthetase BioD</fullName>
        <ecNumber evidence="8">6.3.3.3</ecNumber>
    </recommendedName>
    <alternativeName>
        <fullName evidence="8">DTB synthetase</fullName>
        <shortName evidence="8">DTBS</shortName>
    </alternativeName>
    <alternativeName>
        <fullName evidence="8">Dethiobiotin synthase</fullName>
    </alternativeName>
</protein>
<feature type="binding site" evidence="8">
    <location>
        <begin position="17"/>
        <end position="22"/>
    </location>
    <ligand>
        <name>ATP</name>
        <dbReference type="ChEBI" id="CHEBI:30616"/>
    </ligand>
</feature>
<keyword evidence="4 8" id="KW-0547">Nucleotide-binding</keyword>
<comment type="caution">
    <text evidence="9">The sequence shown here is derived from an EMBL/GenBank/DDBJ whole genome shotgun (WGS) entry which is preliminary data.</text>
</comment>
<evidence type="ECO:0000256" key="8">
    <source>
        <dbReference type="HAMAP-Rule" id="MF_00336"/>
    </source>
</evidence>
<comment type="catalytic activity">
    <reaction evidence="8">
        <text>(7R,8S)-7,8-diammoniononanoate + CO2 + ATP = (4R,5S)-dethiobiotin + ADP + phosphate + 3 H(+)</text>
        <dbReference type="Rhea" id="RHEA:15805"/>
        <dbReference type="ChEBI" id="CHEBI:15378"/>
        <dbReference type="ChEBI" id="CHEBI:16526"/>
        <dbReference type="ChEBI" id="CHEBI:30616"/>
        <dbReference type="ChEBI" id="CHEBI:43474"/>
        <dbReference type="ChEBI" id="CHEBI:149469"/>
        <dbReference type="ChEBI" id="CHEBI:149473"/>
        <dbReference type="ChEBI" id="CHEBI:456216"/>
        <dbReference type="EC" id="6.3.3.3"/>
    </reaction>
</comment>
<feature type="binding site" evidence="8">
    <location>
        <position position="120"/>
    </location>
    <ligand>
        <name>Mg(2+)</name>
        <dbReference type="ChEBI" id="CHEBI:18420"/>
    </ligand>
</feature>
<dbReference type="Gene3D" id="3.40.50.300">
    <property type="entry name" value="P-loop containing nucleotide triphosphate hydrolases"/>
    <property type="match status" value="1"/>
</dbReference>
<evidence type="ECO:0000256" key="5">
    <source>
        <dbReference type="ARBA" id="ARBA00022756"/>
    </source>
</evidence>
<keyword evidence="3 8" id="KW-0479">Metal-binding</keyword>
<dbReference type="AlphaFoldDB" id="A0AAJ1AHW0"/>
<dbReference type="FunFam" id="3.40.50.300:FF:000292">
    <property type="entry name" value="ATP-dependent dethiobiotin synthetase BioD"/>
    <property type="match status" value="1"/>
</dbReference>
<dbReference type="PANTHER" id="PTHR43210">
    <property type="entry name" value="DETHIOBIOTIN SYNTHETASE"/>
    <property type="match status" value="1"/>
</dbReference>
<dbReference type="NCBIfam" id="TIGR00347">
    <property type="entry name" value="bioD"/>
    <property type="match status" value="1"/>
</dbReference>
<dbReference type="GO" id="GO:0005524">
    <property type="term" value="F:ATP binding"/>
    <property type="evidence" value="ECO:0007669"/>
    <property type="project" value="UniProtKB-UniRule"/>
</dbReference>
<dbReference type="EMBL" id="JAIOIU010000018">
    <property type="protein sequence ID" value="MBZ0158796.1"/>
    <property type="molecule type" value="Genomic_DNA"/>
</dbReference>
<evidence type="ECO:0000256" key="2">
    <source>
        <dbReference type="ARBA" id="ARBA00022598"/>
    </source>
</evidence>
<evidence type="ECO:0000256" key="7">
    <source>
        <dbReference type="ARBA" id="ARBA00022842"/>
    </source>
</evidence>
<dbReference type="CDD" id="cd03109">
    <property type="entry name" value="DTBS"/>
    <property type="match status" value="1"/>
</dbReference>
<dbReference type="EC" id="6.3.3.3" evidence="8"/>